<proteinExistence type="predicted"/>
<feature type="region of interest" description="Disordered" evidence="1">
    <location>
        <begin position="47"/>
        <end position="101"/>
    </location>
</feature>
<dbReference type="InterPro" id="IPR018247">
    <property type="entry name" value="EF_Hand_1_Ca_BS"/>
</dbReference>
<dbReference type="Pfam" id="PF13202">
    <property type="entry name" value="EF-hand_5"/>
    <property type="match status" value="1"/>
</dbReference>
<evidence type="ECO:0000259" key="3">
    <source>
        <dbReference type="Pfam" id="PF13202"/>
    </source>
</evidence>
<evidence type="ECO:0000256" key="1">
    <source>
        <dbReference type="SAM" id="MobiDB-lite"/>
    </source>
</evidence>
<dbReference type="Proteomes" id="UP001243420">
    <property type="component" value="Chromosome"/>
</dbReference>
<evidence type="ECO:0000313" key="5">
    <source>
        <dbReference type="Proteomes" id="UP001243420"/>
    </source>
</evidence>
<feature type="chain" id="PRO_5046841381" description="EF-hand domain-containing protein" evidence="2">
    <location>
        <begin position="21"/>
        <end position="101"/>
    </location>
</feature>
<protein>
    <recommendedName>
        <fullName evidence="3">EF-hand domain-containing protein</fullName>
    </recommendedName>
</protein>
<keyword evidence="5" id="KW-1185">Reference proteome</keyword>
<feature type="signal peptide" evidence="2">
    <location>
        <begin position="1"/>
        <end position="20"/>
    </location>
</feature>
<feature type="compositionally biased region" description="Basic and acidic residues" evidence="1">
    <location>
        <begin position="61"/>
        <end position="78"/>
    </location>
</feature>
<evidence type="ECO:0000313" key="4">
    <source>
        <dbReference type="EMBL" id="WGH77958.1"/>
    </source>
</evidence>
<dbReference type="SUPFAM" id="SSF47473">
    <property type="entry name" value="EF-hand"/>
    <property type="match status" value="1"/>
</dbReference>
<accession>A0ABY8LC35</accession>
<evidence type="ECO:0000256" key="2">
    <source>
        <dbReference type="SAM" id="SignalP"/>
    </source>
</evidence>
<dbReference type="RefSeq" id="WP_279964585.1">
    <property type="nucleotide sequence ID" value="NZ_CP122537.1"/>
</dbReference>
<sequence length="101" mass="11069">MTKLTTTIAALLMTTAPAFAEMGDYDGDGDGMLSDVEFGEAEGGLRFRDYDTDGSGDVSDEEFRAGEFRRYDRDRDGAMNDEEYSGYEADRADMDDGSDDG</sequence>
<keyword evidence="2" id="KW-0732">Signal</keyword>
<reference evidence="4 5" key="1">
    <citation type="submission" date="2023-04" db="EMBL/GenBank/DDBJ databases">
        <title>Jannaschia ovalis sp. nov., a marine bacterium isolated from sea tidal flat.</title>
        <authorList>
            <person name="Kwon D.Y."/>
            <person name="Kim J.-J."/>
        </authorList>
    </citation>
    <scope>NUCLEOTIDE SEQUENCE [LARGE SCALE GENOMIC DNA]</scope>
    <source>
        <strain evidence="4 5">GRR-S6-38</strain>
    </source>
</reference>
<dbReference type="EMBL" id="CP122537">
    <property type="protein sequence ID" value="WGH77958.1"/>
    <property type="molecule type" value="Genomic_DNA"/>
</dbReference>
<feature type="domain" description="EF-hand" evidence="3">
    <location>
        <begin position="47"/>
        <end position="65"/>
    </location>
</feature>
<dbReference type="Gene3D" id="1.10.238.10">
    <property type="entry name" value="EF-hand"/>
    <property type="match status" value="1"/>
</dbReference>
<dbReference type="InterPro" id="IPR002048">
    <property type="entry name" value="EF_hand_dom"/>
</dbReference>
<organism evidence="4 5">
    <name type="scientific">Jannaschia ovalis</name>
    <dbReference type="NCBI Taxonomy" id="3038773"/>
    <lineage>
        <taxon>Bacteria</taxon>
        <taxon>Pseudomonadati</taxon>
        <taxon>Pseudomonadota</taxon>
        <taxon>Alphaproteobacteria</taxon>
        <taxon>Rhodobacterales</taxon>
        <taxon>Roseobacteraceae</taxon>
        <taxon>Jannaschia</taxon>
    </lineage>
</organism>
<gene>
    <name evidence="4" type="ORF">P8627_13085</name>
</gene>
<name>A0ABY8LC35_9RHOB</name>
<dbReference type="InterPro" id="IPR011992">
    <property type="entry name" value="EF-hand-dom_pair"/>
</dbReference>
<dbReference type="PROSITE" id="PS00018">
    <property type="entry name" value="EF_HAND_1"/>
    <property type="match status" value="1"/>
</dbReference>